<keyword evidence="3" id="KW-0539">Nucleus</keyword>
<reference evidence="7" key="3">
    <citation type="submission" date="2016-06" db="UniProtKB">
        <authorList>
            <consortium name="WormBaseParasite"/>
        </authorList>
    </citation>
    <scope>IDENTIFICATION</scope>
</reference>
<dbReference type="WBParaSite" id="GPLIN_000490200">
    <property type="protein sequence ID" value="GPLIN_000490200"/>
    <property type="gene ID" value="GPLIN_000490200"/>
</dbReference>
<comment type="subcellular location">
    <subcellularLocation>
        <location evidence="1">Nucleus</location>
    </subcellularLocation>
</comment>
<reference evidence="6" key="1">
    <citation type="submission" date="2013-12" db="EMBL/GenBank/DDBJ databases">
        <authorList>
            <person name="Aslett M."/>
        </authorList>
    </citation>
    <scope>NUCLEOTIDE SEQUENCE [LARGE SCALE GENOMIC DNA]</scope>
    <source>
        <strain evidence="6">Lindley</strain>
    </source>
</reference>
<reference evidence="6" key="2">
    <citation type="submission" date="2014-05" db="EMBL/GenBank/DDBJ databases">
        <title>The genome and life-stage specific transcriptomes of Globodera pallida elucidate key aspects of plant parasitism by a cyst nematode.</title>
        <authorList>
            <person name="Cotton J.A."/>
            <person name="Lilley C.J."/>
            <person name="Jones L.M."/>
            <person name="Kikuchi T."/>
            <person name="Reid A.J."/>
            <person name="Thorpe P."/>
            <person name="Tsai I.J."/>
            <person name="Beasley H."/>
            <person name="Blok V."/>
            <person name="Cock P.J.A."/>
            <person name="Van den Akker S.E."/>
            <person name="Holroyd N."/>
            <person name="Hunt M."/>
            <person name="Mantelin S."/>
            <person name="Naghra H."/>
            <person name="Pain A."/>
            <person name="Palomares-Rius J.E."/>
            <person name="Zarowiecki M."/>
            <person name="Berriman M."/>
            <person name="Jones J.T."/>
            <person name="Urwin P.E."/>
        </authorList>
    </citation>
    <scope>NUCLEOTIDE SEQUENCE [LARGE SCALE GENOMIC DNA]</scope>
    <source>
        <strain evidence="6">Lindley</strain>
    </source>
</reference>
<keyword evidence="2" id="KW-0217">Developmental protein</keyword>
<evidence type="ECO:0000313" key="7">
    <source>
        <dbReference type="WBParaSite" id="GPLIN_000490200"/>
    </source>
</evidence>
<feature type="region of interest" description="Disordered" evidence="5">
    <location>
        <begin position="120"/>
        <end position="141"/>
    </location>
</feature>
<comment type="similarity">
    <text evidence="4">Belongs to the DONSON family.</text>
</comment>
<feature type="compositionally biased region" description="Polar residues" evidence="5">
    <location>
        <begin position="1"/>
        <end position="17"/>
    </location>
</feature>
<evidence type="ECO:0000256" key="3">
    <source>
        <dbReference type="ARBA" id="ARBA00023242"/>
    </source>
</evidence>
<name>A0A183BWB3_GLOPA</name>
<evidence type="ECO:0000256" key="2">
    <source>
        <dbReference type="ARBA" id="ARBA00022473"/>
    </source>
</evidence>
<evidence type="ECO:0000256" key="5">
    <source>
        <dbReference type="SAM" id="MobiDB-lite"/>
    </source>
</evidence>
<dbReference type="GO" id="GO:0005634">
    <property type="term" value="C:nucleus"/>
    <property type="evidence" value="ECO:0007669"/>
    <property type="project" value="UniProtKB-SubCell"/>
</dbReference>
<feature type="compositionally biased region" description="Basic residues" evidence="5">
    <location>
        <begin position="26"/>
        <end position="35"/>
    </location>
</feature>
<dbReference type="InterPro" id="IPR024861">
    <property type="entry name" value="Donson"/>
</dbReference>
<dbReference type="PANTHER" id="PTHR12972">
    <property type="entry name" value="DOWNSTREAM NEIGHBOR OF SON"/>
    <property type="match status" value="1"/>
</dbReference>
<organism evidence="6 7">
    <name type="scientific">Globodera pallida</name>
    <name type="common">Potato cyst nematode worm</name>
    <name type="synonym">Heterodera pallida</name>
    <dbReference type="NCBI Taxonomy" id="36090"/>
    <lineage>
        <taxon>Eukaryota</taxon>
        <taxon>Metazoa</taxon>
        <taxon>Ecdysozoa</taxon>
        <taxon>Nematoda</taxon>
        <taxon>Chromadorea</taxon>
        <taxon>Rhabditida</taxon>
        <taxon>Tylenchina</taxon>
        <taxon>Tylenchomorpha</taxon>
        <taxon>Tylenchoidea</taxon>
        <taxon>Heteroderidae</taxon>
        <taxon>Heteroderinae</taxon>
        <taxon>Globodera</taxon>
    </lineage>
</organism>
<dbReference type="Proteomes" id="UP000050741">
    <property type="component" value="Unassembled WGS sequence"/>
</dbReference>
<keyword evidence="6" id="KW-1185">Reference proteome</keyword>
<sequence>MASKTSALNAIEQSPSWEKSREAVRRPIKKRKSRRCLAEEMAASSTADRSPAFLPSMDWDDSAARSPFDCAASEQIGQCSDASTAAATITFSTVASLDNTISSLYPVDFSHFNVNSAGNKSSSKSLSGGVQNSELKNVSARPPRDWRLGTRLRLVSDQPFPWLTARQSSTTGNYPVKLSDTVFDNQENQQMVPLPLASLQSAILFRQFPSIGAVQMFPRRSATAKNAVLKSANLQSIEPSFMDTLCTQWAQALLSLLRTVSSVPPDPSKHCPSFSKGFFYVCAPQFTALFAAVSAAAEQRRSPNLVVVITPSTSGFQQILRAKGIEFTLPFKAAEFVELGREDCPRDFLSNAGDESIGMDHDEWLRDLGISPRSTLKLKQSTSELDASSISHLSNGSKNDSGTSDTGKIGDENTRSLLGTPDESSKSTVLISGIKNAEAFCRLLISQTALCSTKTGPQAGLPPTLISNMPFRHNTLKELSLTSQVLKKQGKLNYALELDQGPVMSSTVERLLNFVRTEIAKPHRVQIHVVGRAQSNGLNEALNAAMNVRDGHEGFGGTNFAELECFQSEGSDGERRFGWN</sequence>
<accession>A0A183BWB3</accession>
<evidence type="ECO:0000256" key="4">
    <source>
        <dbReference type="ARBA" id="ARBA00025806"/>
    </source>
</evidence>
<feature type="region of interest" description="Disordered" evidence="5">
    <location>
        <begin position="387"/>
        <end position="425"/>
    </location>
</feature>
<feature type="region of interest" description="Disordered" evidence="5">
    <location>
        <begin position="1"/>
        <end position="52"/>
    </location>
</feature>
<feature type="compositionally biased region" description="Low complexity" evidence="5">
    <location>
        <begin position="120"/>
        <end position="133"/>
    </location>
</feature>
<dbReference type="GO" id="GO:0033260">
    <property type="term" value="P:nuclear DNA replication"/>
    <property type="evidence" value="ECO:0007669"/>
    <property type="project" value="TreeGrafter"/>
</dbReference>
<feature type="compositionally biased region" description="Polar residues" evidence="5">
    <location>
        <begin position="387"/>
        <end position="406"/>
    </location>
</feature>
<dbReference type="PANTHER" id="PTHR12972:SF0">
    <property type="entry name" value="PROTEIN DOWNSTREAM NEIGHBOR OF SON"/>
    <property type="match status" value="1"/>
</dbReference>
<proteinExistence type="inferred from homology"/>
<dbReference type="AlphaFoldDB" id="A0A183BWB3"/>
<evidence type="ECO:0000313" key="6">
    <source>
        <dbReference type="Proteomes" id="UP000050741"/>
    </source>
</evidence>
<evidence type="ECO:0000256" key="1">
    <source>
        <dbReference type="ARBA" id="ARBA00004123"/>
    </source>
</evidence>
<protein>
    <submittedName>
        <fullName evidence="7">DEAD domain-containing protein</fullName>
    </submittedName>
</protein>